<evidence type="ECO:0000313" key="1">
    <source>
        <dbReference type="EMBL" id="AZZ53190.1"/>
    </source>
</evidence>
<dbReference type="Gene3D" id="2.130.10.30">
    <property type="entry name" value="Regulator of chromosome condensation 1/beta-lactamase-inhibitor protein II"/>
    <property type="match status" value="1"/>
</dbReference>
<proteinExistence type="predicted"/>
<dbReference type="Proteomes" id="UP000285317">
    <property type="component" value="Chromosome"/>
</dbReference>
<reference evidence="1 2" key="1">
    <citation type="submission" date="2018-03" db="EMBL/GenBank/DDBJ databases">
        <title>Bacteriophage NCPPB3778 and a type I-E CRISPR drive the evolution of the US Biological Select Agent, Rathayibacter toxicus.</title>
        <authorList>
            <person name="Davis E.W.II."/>
            <person name="Tabima J.F."/>
            <person name="Weisberg A.J."/>
            <person name="Dantas Lopes L."/>
            <person name="Wiseman M.S."/>
            <person name="Wiseman M.S."/>
            <person name="Pupko T."/>
            <person name="Belcher M.S."/>
            <person name="Sechler A.J."/>
            <person name="Tancos M.A."/>
            <person name="Schroeder B.K."/>
            <person name="Murray T.D."/>
            <person name="Luster D.G."/>
            <person name="Schneider W.L."/>
            <person name="Rogers E."/>
            <person name="Andreote F.D."/>
            <person name="Grunwald N.J."/>
            <person name="Putnam M.L."/>
            <person name="Chang J.H."/>
        </authorList>
    </citation>
    <scope>NUCLEOTIDE SEQUENCE [LARGE SCALE GENOMIC DNA]</scope>
    <source>
        <strain evidence="1 2">DSM 15932</strain>
    </source>
</reference>
<dbReference type="RefSeq" id="WP_127887734.1">
    <property type="nucleotide sequence ID" value="NZ_CP028137.1"/>
</dbReference>
<dbReference type="AlphaFoldDB" id="A0A3Q9UZ22"/>
<dbReference type="EMBL" id="CP028137">
    <property type="protein sequence ID" value="AZZ53190.1"/>
    <property type="molecule type" value="Genomic_DNA"/>
</dbReference>
<accession>A0A3Q9UZ22</accession>
<dbReference type="PROSITE" id="PS51318">
    <property type="entry name" value="TAT"/>
    <property type="match status" value="1"/>
</dbReference>
<organism evidence="1 2">
    <name type="scientific">Rathayibacter festucae DSM 15932</name>
    <dbReference type="NCBI Taxonomy" id="1328866"/>
    <lineage>
        <taxon>Bacteria</taxon>
        <taxon>Bacillati</taxon>
        <taxon>Actinomycetota</taxon>
        <taxon>Actinomycetes</taxon>
        <taxon>Micrococcales</taxon>
        <taxon>Microbacteriaceae</taxon>
        <taxon>Rathayibacter</taxon>
    </lineage>
</organism>
<evidence type="ECO:0000313" key="2">
    <source>
        <dbReference type="Proteomes" id="UP000285317"/>
    </source>
</evidence>
<dbReference type="KEGG" id="rfs:C1I64_14880"/>
<name>A0A3Q9UZ22_9MICO</name>
<dbReference type="InterPro" id="IPR009091">
    <property type="entry name" value="RCC1/BLIP-II"/>
</dbReference>
<sequence>MADSASPSGPPLRRRSIVAAAAWTIPTVAAVTAAPHAAASTPPEPVGPPDLLDVTGFEAVRCDVVPAGTVLFRALDGTSPAARGASVTVALPPGLGFSAGGSSAVVAVGTEGVVSVPAFAASGSAGSYTITATYGTAIAYAPGTVTASPGQVVELTRSPGGANQQPTFSTAVVPGVVDGVHGAISGDELAASAGRNAAVLTADGRVRYWGANLGAPVTAPGTLTFAGAAVTGMVFIDTWTCVQAGNTSAGGIAAGAGADSVRQWYRTGTGTGPLTVAAVTGITGTVLAAKSNDGYSYALTSTGLHWWANATSGERVAATLIAGTAGASAISTWSYRRANGVLVFGGGILRADGGVSAWNGSHALTALGGAPADIVEFQAGQSTVYALTGSGELWTQGAAFTSSPGGAGWILRAENVATTNAWTYEGYTGGVYATTAGTVAQFFAAQPAGNAYRTEARTIPAGVTLTKVFSTDGTYLALASNATVYAWGGNLDNSGRSQPALVAGVTNATDLNAWGYHGPSYVGGGYVISSIGC</sequence>
<dbReference type="InterPro" id="IPR006311">
    <property type="entry name" value="TAT_signal"/>
</dbReference>
<gene>
    <name evidence="1" type="ORF">C1I64_14880</name>
</gene>
<protein>
    <submittedName>
        <fullName evidence="1">Uncharacterized protein</fullName>
    </submittedName>
</protein>